<dbReference type="KEGG" id="pcz:PCL1606_36690"/>
<reference evidence="1 2" key="1">
    <citation type="journal article" date="2015" name="Mol. Plant Microbe Interact.">
        <title>Comparative Genomic Analysis of Pseudomonas chlororaphis PCL1606 Reveals New Insight into Antifungal Compounds Involved in Biocontrol.</title>
        <authorList>
            <person name="Calderon C.E."/>
            <person name="Ramos C."/>
            <person name="de Vicente A."/>
            <person name="Cazorla F.M."/>
        </authorList>
    </citation>
    <scope>NUCLEOTIDE SEQUENCE [LARGE SCALE GENOMIC DNA]</scope>
    <source>
        <strain evidence="1 2">PCL1606</strain>
    </source>
</reference>
<accession>A0A0D5Y1F4</accession>
<evidence type="ECO:0000313" key="1">
    <source>
        <dbReference type="EMBL" id="AKA25121.1"/>
    </source>
</evidence>
<protein>
    <submittedName>
        <fullName evidence="1">Uncharacterized protein</fullName>
    </submittedName>
</protein>
<gene>
    <name evidence="1" type="ORF">PCL1606_36690</name>
</gene>
<sequence length="53" mass="5751">MGLPLVWGVAIHSVTLFHLRPGGGRLRGVAVARQCAAKPWDAGKRQARLTNFI</sequence>
<dbReference type="EMBL" id="CP011110">
    <property type="protein sequence ID" value="AKA25121.1"/>
    <property type="molecule type" value="Genomic_DNA"/>
</dbReference>
<dbReference type="Proteomes" id="UP000032748">
    <property type="component" value="Chromosome"/>
</dbReference>
<name>A0A0D5Y1F4_9PSED</name>
<proteinExistence type="predicted"/>
<organism evidence="1 2">
    <name type="scientific">Pseudomonas chlororaphis</name>
    <dbReference type="NCBI Taxonomy" id="587753"/>
    <lineage>
        <taxon>Bacteria</taxon>
        <taxon>Pseudomonadati</taxon>
        <taxon>Pseudomonadota</taxon>
        <taxon>Gammaproteobacteria</taxon>
        <taxon>Pseudomonadales</taxon>
        <taxon>Pseudomonadaceae</taxon>
        <taxon>Pseudomonas</taxon>
    </lineage>
</organism>
<dbReference type="AlphaFoldDB" id="A0A0D5Y1F4"/>
<evidence type="ECO:0000313" key="2">
    <source>
        <dbReference type="Proteomes" id="UP000032748"/>
    </source>
</evidence>